<dbReference type="OrthoDB" id="10541807at2759"/>
<evidence type="ECO:0000313" key="1">
    <source>
        <dbReference type="EMBL" id="GFY40693.1"/>
    </source>
</evidence>
<dbReference type="AlphaFoldDB" id="A0A8X6WST6"/>
<evidence type="ECO:0000313" key="2">
    <source>
        <dbReference type="Proteomes" id="UP000886998"/>
    </source>
</evidence>
<dbReference type="Proteomes" id="UP000886998">
    <property type="component" value="Unassembled WGS sequence"/>
</dbReference>
<accession>A0A8X6WST6</accession>
<keyword evidence="2" id="KW-1185">Reference proteome</keyword>
<proteinExistence type="predicted"/>
<dbReference type="EMBL" id="BMAV01002044">
    <property type="protein sequence ID" value="GFY40693.1"/>
    <property type="molecule type" value="Genomic_DNA"/>
</dbReference>
<sequence length="196" mass="22611">MFNSYAAIITNGEIPDDETLIALIDAEMERERSGSSEPVSPHYDLLMEGWMPSDLSWPTFLNRFELVGVNDLPPVEDDEAIIARLNEQEVECKFCNTFIKVKDITVHMDQKHYSKVLRPVNDNKIVGQEVEVENEVEHPSHGIFDRSSDLHDKITPGTSMRKNRGNYNMKIYREKTDVNYQAVKQKLVAKLKKRIM</sequence>
<gene>
    <name evidence="1" type="ORF">TNIN_148201</name>
</gene>
<comment type="caution">
    <text evidence="1">The sequence shown here is derived from an EMBL/GenBank/DDBJ whole genome shotgun (WGS) entry which is preliminary data.</text>
</comment>
<protein>
    <submittedName>
        <fullName evidence="1">Uncharacterized protein</fullName>
    </submittedName>
</protein>
<name>A0A8X6WST6_9ARAC</name>
<reference evidence="1" key="1">
    <citation type="submission" date="2020-08" db="EMBL/GenBank/DDBJ databases">
        <title>Multicomponent nature underlies the extraordinary mechanical properties of spider dragline silk.</title>
        <authorList>
            <person name="Kono N."/>
            <person name="Nakamura H."/>
            <person name="Mori M."/>
            <person name="Yoshida Y."/>
            <person name="Ohtoshi R."/>
            <person name="Malay A.D."/>
            <person name="Moran D.A.P."/>
            <person name="Tomita M."/>
            <person name="Numata K."/>
            <person name="Arakawa K."/>
        </authorList>
    </citation>
    <scope>NUCLEOTIDE SEQUENCE</scope>
</reference>
<organism evidence="1 2">
    <name type="scientific">Trichonephila inaurata madagascariensis</name>
    <dbReference type="NCBI Taxonomy" id="2747483"/>
    <lineage>
        <taxon>Eukaryota</taxon>
        <taxon>Metazoa</taxon>
        <taxon>Ecdysozoa</taxon>
        <taxon>Arthropoda</taxon>
        <taxon>Chelicerata</taxon>
        <taxon>Arachnida</taxon>
        <taxon>Araneae</taxon>
        <taxon>Araneomorphae</taxon>
        <taxon>Entelegynae</taxon>
        <taxon>Araneoidea</taxon>
        <taxon>Nephilidae</taxon>
        <taxon>Trichonephila</taxon>
        <taxon>Trichonephila inaurata</taxon>
    </lineage>
</organism>